<dbReference type="Gene3D" id="3.30.2010.20">
    <property type="match status" value="1"/>
</dbReference>
<dbReference type="PROSITE" id="PS50005">
    <property type="entry name" value="TPR"/>
    <property type="match status" value="1"/>
</dbReference>
<dbReference type="SUPFAM" id="SSF55486">
    <property type="entry name" value="Metalloproteases ('zincins'), catalytic domain"/>
    <property type="match status" value="1"/>
</dbReference>
<reference evidence="5" key="1">
    <citation type="journal article" date="2022" name="Int. J. Syst. Evol. Microbiol.">
        <title>Anaeromyxobacter oryzae sp. nov., Anaeromyxobacter diazotrophicus sp. nov. and Anaeromyxobacter paludicola sp. nov., isolated from paddy soils.</title>
        <authorList>
            <person name="Itoh H."/>
            <person name="Xu Z."/>
            <person name="Mise K."/>
            <person name="Masuda Y."/>
            <person name="Ushijima N."/>
            <person name="Hayakawa C."/>
            <person name="Shiratori Y."/>
            <person name="Senoo K."/>
        </authorList>
    </citation>
    <scope>NUCLEOTIDE SEQUENCE [LARGE SCALE GENOMIC DNA]</scope>
    <source>
        <strain evidence="5">Red630</strain>
    </source>
</reference>
<dbReference type="Pfam" id="PF14559">
    <property type="entry name" value="TPR_19"/>
    <property type="match status" value="1"/>
</dbReference>
<dbReference type="RefSeq" id="WP_248341888.1">
    <property type="nucleotide sequence ID" value="NZ_AP025592.1"/>
</dbReference>
<evidence type="ECO:0000256" key="1">
    <source>
        <dbReference type="PROSITE-ProRule" id="PRU00339"/>
    </source>
</evidence>
<accession>A0ABM7XCP7</accession>
<feature type="repeat" description="TPR" evidence="1">
    <location>
        <begin position="212"/>
        <end position="245"/>
    </location>
</feature>
<keyword evidence="1" id="KW-0802">TPR repeat</keyword>
<dbReference type="PROSITE" id="PS51257">
    <property type="entry name" value="PROKAR_LIPOPROTEIN"/>
    <property type="match status" value="1"/>
</dbReference>
<keyword evidence="5" id="KW-1185">Reference proteome</keyword>
<evidence type="ECO:0000313" key="4">
    <source>
        <dbReference type="EMBL" id="BDG09612.1"/>
    </source>
</evidence>
<dbReference type="PANTHER" id="PTHR12558">
    <property type="entry name" value="CELL DIVISION CYCLE 16,23,27"/>
    <property type="match status" value="1"/>
</dbReference>
<evidence type="ECO:0008006" key="6">
    <source>
        <dbReference type="Google" id="ProtNLM"/>
    </source>
</evidence>
<feature type="region of interest" description="Disordered" evidence="2">
    <location>
        <begin position="23"/>
        <end position="60"/>
    </location>
</feature>
<dbReference type="Proteomes" id="UP001162734">
    <property type="component" value="Chromosome"/>
</dbReference>
<dbReference type="CDD" id="cd12952">
    <property type="entry name" value="MMP_ACEL2062"/>
    <property type="match status" value="1"/>
</dbReference>
<dbReference type="InterPro" id="IPR010428">
    <property type="entry name" value="Zincin_1"/>
</dbReference>
<dbReference type="EMBL" id="AP025592">
    <property type="protein sequence ID" value="BDG09612.1"/>
    <property type="molecule type" value="Genomic_DNA"/>
</dbReference>
<dbReference type="SMART" id="SM00028">
    <property type="entry name" value="TPR"/>
    <property type="match status" value="4"/>
</dbReference>
<feature type="chain" id="PRO_5046412211" description="Tetratricopeptide repeat protein" evidence="3">
    <location>
        <begin position="24"/>
        <end position="407"/>
    </location>
</feature>
<proteinExistence type="predicted"/>
<dbReference type="Gene3D" id="1.25.40.10">
    <property type="entry name" value="Tetratricopeptide repeat domain"/>
    <property type="match status" value="2"/>
</dbReference>
<sequence length="407" mass="43762">MIDRLRCATLLAFLLAACNRAPANHPARPAPAQEAAARTDGGQLAHVRPPRAPCLGARGRGTPDALTDKALDALDRSQGEKALACSEEALQLEPDHLPALHARAAALVALGRLDEAKVAYARALAAAPDDAEVLQGAADLYVSRLGSDRELLELGRAYAVRGLAAARKAAKPDRDLVGGLASLAAMAENDLGESRAALGHADEALRVLPGDADALYERGVALYELCRFDDARGAFDRMLKKIPDDPWALHYLGLLAERSGDGGHADEYQRKARTLSPSDFRNPVEVGEADFRREVASALAALPDEDRRAIRNVPVEVADLPALDDLTAVEPPLSPSILGLFRGPAEQEPCQKSDGPNCRSIVLYRKNLARFARTREELAEQVKVTLLHEIGHLRGENDDDLRARGLE</sequence>
<feature type="signal peptide" evidence="3">
    <location>
        <begin position="1"/>
        <end position="23"/>
    </location>
</feature>
<organism evidence="4 5">
    <name type="scientific">Anaeromyxobacter paludicola</name>
    <dbReference type="NCBI Taxonomy" id="2918171"/>
    <lineage>
        <taxon>Bacteria</taxon>
        <taxon>Pseudomonadati</taxon>
        <taxon>Myxococcota</taxon>
        <taxon>Myxococcia</taxon>
        <taxon>Myxococcales</taxon>
        <taxon>Cystobacterineae</taxon>
        <taxon>Anaeromyxobacteraceae</taxon>
        <taxon>Anaeromyxobacter</taxon>
    </lineage>
</organism>
<evidence type="ECO:0000313" key="5">
    <source>
        <dbReference type="Proteomes" id="UP001162734"/>
    </source>
</evidence>
<protein>
    <recommendedName>
        <fullName evidence="6">Tetratricopeptide repeat protein</fullName>
    </recommendedName>
</protein>
<dbReference type="PANTHER" id="PTHR12558:SF33">
    <property type="entry name" value="BLL7664 PROTEIN"/>
    <property type="match status" value="1"/>
</dbReference>
<feature type="compositionally biased region" description="Low complexity" evidence="2">
    <location>
        <begin position="23"/>
        <end position="38"/>
    </location>
</feature>
<gene>
    <name evidence="4" type="ORF">AMPC_27250</name>
</gene>
<dbReference type="Pfam" id="PF13432">
    <property type="entry name" value="TPR_16"/>
    <property type="match status" value="1"/>
</dbReference>
<dbReference type="InterPro" id="IPR038555">
    <property type="entry name" value="Zincin_1_sf"/>
</dbReference>
<evidence type="ECO:0000256" key="2">
    <source>
        <dbReference type="SAM" id="MobiDB-lite"/>
    </source>
</evidence>
<dbReference type="Pfam" id="PF06262">
    <property type="entry name" value="Zincin_1"/>
    <property type="match status" value="1"/>
</dbReference>
<dbReference type="InterPro" id="IPR011990">
    <property type="entry name" value="TPR-like_helical_dom_sf"/>
</dbReference>
<keyword evidence="3" id="KW-0732">Signal</keyword>
<name>A0ABM7XCP7_9BACT</name>
<dbReference type="InterPro" id="IPR019734">
    <property type="entry name" value="TPR_rpt"/>
</dbReference>
<dbReference type="SUPFAM" id="SSF48452">
    <property type="entry name" value="TPR-like"/>
    <property type="match status" value="1"/>
</dbReference>
<evidence type="ECO:0000256" key="3">
    <source>
        <dbReference type="SAM" id="SignalP"/>
    </source>
</evidence>